<dbReference type="AlphaFoldDB" id="A0A0T6LNV7"/>
<comment type="caution">
    <text evidence="1">The sequence shown here is derived from an EMBL/GenBank/DDBJ whole genome shotgun (WGS) entry which is preliminary data.</text>
</comment>
<dbReference type="Proteomes" id="UP000050867">
    <property type="component" value="Unassembled WGS sequence"/>
</dbReference>
<sequence>MGAGWSAVTTMTVRPTGMSRAEAGWGTSTRITEKPTPACVGKWDLYDKVEHPDSTVSAAEWRRAYERAYWTCVGCPLAASCGRAVWHIADPEPNGGYPLTLPWARYLTPEDLGGFLGELAAACSGGDKAALDAVRKVVVEAWPPTRRPVLPWASRLAPRHMKQFLGELAEAAAVPPDGDPRAALDAVEDVIAARRRTEEGLRSDVAQMWGGRRG</sequence>
<proteinExistence type="predicted"/>
<protein>
    <submittedName>
        <fullName evidence="1">Uncharacterized protein</fullName>
    </submittedName>
</protein>
<dbReference type="STRING" id="76728.AQ490_06465"/>
<accession>A0A0T6LNV7</accession>
<organism evidence="1 2">
    <name type="scientific">Wenjunlia vitaminophila</name>
    <name type="common">Streptomyces vitaminophilus</name>
    <dbReference type="NCBI Taxonomy" id="76728"/>
    <lineage>
        <taxon>Bacteria</taxon>
        <taxon>Bacillati</taxon>
        <taxon>Actinomycetota</taxon>
        <taxon>Actinomycetes</taxon>
        <taxon>Kitasatosporales</taxon>
        <taxon>Streptomycetaceae</taxon>
        <taxon>Wenjunlia</taxon>
    </lineage>
</organism>
<dbReference type="EMBL" id="LLZU01000036">
    <property type="protein sequence ID" value="KRV47535.1"/>
    <property type="molecule type" value="Genomic_DNA"/>
</dbReference>
<gene>
    <name evidence="1" type="ORF">AQ490_06465</name>
</gene>
<keyword evidence="2" id="KW-1185">Reference proteome</keyword>
<evidence type="ECO:0000313" key="2">
    <source>
        <dbReference type="Proteomes" id="UP000050867"/>
    </source>
</evidence>
<name>A0A0T6LNV7_WENVI</name>
<reference evidence="1 2" key="1">
    <citation type="submission" date="2015-10" db="EMBL/GenBank/DDBJ databases">
        <title>Draft genome sequence of pyrrolomycin-producing Streptomyces vitaminophilus.</title>
        <authorList>
            <person name="Graham D.E."/>
            <person name="Mahan K.M."/>
            <person name="Klingeman D.M."/>
            <person name="Hettich R.L."/>
            <person name="Parry R.J."/>
        </authorList>
    </citation>
    <scope>NUCLEOTIDE SEQUENCE [LARGE SCALE GENOMIC DNA]</scope>
    <source>
        <strain evidence="1 2">ATCC 31673</strain>
    </source>
</reference>
<evidence type="ECO:0000313" key="1">
    <source>
        <dbReference type="EMBL" id="KRV47535.1"/>
    </source>
</evidence>